<keyword evidence="1" id="KW-0175">Coiled coil</keyword>
<protein>
    <submittedName>
        <fullName evidence="3">Autophagy protein 16</fullName>
    </submittedName>
</protein>
<dbReference type="AlphaFoldDB" id="A0AAW2ZHP2"/>
<dbReference type="Proteomes" id="UP001431209">
    <property type="component" value="Unassembled WGS sequence"/>
</dbReference>
<organism evidence="3 4">
    <name type="scientific">Acrasis kona</name>
    <dbReference type="NCBI Taxonomy" id="1008807"/>
    <lineage>
        <taxon>Eukaryota</taxon>
        <taxon>Discoba</taxon>
        <taxon>Heterolobosea</taxon>
        <taxon>Tetramitia</taxon>
        <taxon>Eutetramitia</taxon>
        <taxon>Acrasidae</taxon>
        <taxon>Acrasis</taxon>
    </lineage>
</organism>
<feature type="region of interest" description="Disordered" evidence="2">
    <location>
        <begin position="75"/>
        <end position="108"/>
    </location>
</feature>
<evidence type="ECO:0000313" key="4">
    <source>
        <dbReference type="Proteomes" id="UP001431209"/>
    </source>
</evidence>
<reference evidence="3 4" key="1">
    <citation type="submission" date="2024-03" db="EMBL/GenBank/DDBJ databases">
        <title>The Acrasis kona genome and developmental transcriptomes reveal deep origins of eukaryotic multicellular pathways.</title>
        <authorList>
            <person name="Sheikh S."/>
            <person name="Fu C.-J."/>
            <person name="Brown M.W."/>
            <person name="Baldauf S.L."/>
        </authorList>
    </citation>
    <scope>NUCLEOTIDE SEQUENCE [LARGE SCALE GENOMIC DNA]</scope>
    <source>
        <strain evidence="3 4">ATCC MYA-3509</strain>
    </source>
</reference>
<evidence type="ECO:0000256" key="2">
    <source>
        <dbReference type="SAM" id="MobiDB-lite"/>
    </source>
</evidence>
<feature type="coiled-coil region" evidence="1">
    <location>
        <begin position="18"/>
        <end position="52"/>
    </location>
</feature>
<feature type="compositionally biased region" description="Low complexity" evidence="2">
    <location>
        <begin position="303"/>
        <end position="319"/>
    </location>
</feature>
<feature type="compositionally biased region" description="Basic and acidic residues" evidence="2">
    <location>
        <begin position="95"/>
        <end position="108"/>
    </location>
</feature>
<feature type="compositionally biased region" description="Basic and acidic residues" evidence="2">
    <location>
        <begin position="123"/>
        <end position="138"/>
    </location>
</feature>
<sequence length="319" mass="37726">MEKIVRSAETEQSTPSLLNELNKKLSIVSVERDEAESKYEEERLKLRRHKLQWEQDRYAQSCIINLHLKRAVERSIKRDSEKDHKARQRLQQVQSDKEDEVRTQKEKQQEVISFHSKQVEELKSRLDDSNARLTRSESKLTSTTQSHDKMKEKWSAEMRALQENVDKVIYETKQENDQLQKRNEYLERKKDDARRAMDQLTSQLTNLEASHSNERRRADYLASQIKSLMSQQGELIKEKKEMSVTVDRINLELKREKRINQSQIEAVDKLRQTAPARWTAPERSFEDEILAQMRLSRSKNNRRSSSTGRRNSSTTKDVV</sequence>
<feature type="region of interest" description="Disordered" evidence="2">
    <location>
        <begin position="123"/>
        <end position="150"/>
    </location>
</feature>
<evidence type="ECO:0000313" key="3">
    <source>
        <dbReference type="EMBL" id="KAL0489422.1"/>
    </source>
</evidence>
<name>A0AAW2ZHP2_9EUKA</name>
<evidence type="ECO:0000256" key="1">
    <source>
        <dbReference type="SAM" id="Coils"/>
    </source>
</evidence>
<feature type="region of interest" description="Disordered" evidence="2">
    <location>
        <begin position="294"/>
        <end position="319"/>
    </location>
</feature>
<accession>A0AAW2ZHP2</accession>
<dbReference type="EMBL" id="JAOPGA020001558">
    <property type="protein sequence ID" value="KAL0489422.1"/>
    <property type="molecule type" value="Genomic_DNA"/>
</dbReference>
<proteinExistence type="predicted"/>
<feature type="compositionally biased region" description="Basic and acidic residues" evidence="2">
    <location>
        <begin position="75"/>
        <end position="84"/>
    </location>
</feature>
<comment type="caution">
    <text evidence="3">The sequence shown here is derived from an EMBL/GenBank/DDBJ whole genome shotgun (WGS) entry which is preliminary data.</text>
</comment>
<gene>
    <name evidence="3" type="ORF">AKO1_009163</name>
</gene>
<keyword evidence="4" id="KW-1185">Reference proteome</keyword>